<dbReference type="WBParaSite" id="ACRNAN_scaffold2385.g25735.t1">
    <property type="protein sequence ID" value="ACRNAN_scaffold2385.g25735.t1"/>
    <property type="gene ID" value="ACRNAN_scaffold2385.g25735"/>
</dbReference>
<accession>A0A914DFZ4</accession>
<proteinExistence type="predicted"/>
<evidence type="ECO:0000313" key="2">
    <source>
        <dbReference type="WBParaSite" id="ACRNAN_scaffold2385.g25735.t1"/>
    </source>
</evidence>
<dbReference type="SUPFAM" id="SSF54236">
    <property type="entry name" value="Ubiquitin-like"/>
    <property type="match status" value="1"/>
</dbReference>
<organism evidence="1 2">
    <name type="scientific">Acrobeloides nanus</name>
    <dbReference type="NCBI Taxonomy" id="290746"/>
    <lineage>
        <taxon>Eukaryota</taxon>
        <taxon>Metazoa</taxon>
        <taxon>Ecdysozoa</taxon>
        <taxon>Nematoda</taxon>
        <taxon>Chromadorea</taxon>
        <taxon>Rhabditida</taxon>
        <taxon>Tylenchina</taxon>
        <taxon>Cephalobomorpha</taxon>
        <taxon>Cephaloboidea</taxon>
        <taxon>Cephalobidae</taxon>
        <taxon>Acrobeloides</taxon>
    </lineage>
</organism>
<reference evidence="2" key="1">
    <citation type="submission" date="2022-11" db="UniProtKB">
        <authorList>
            <consortium name="WormBaseParasite"/>
        </authorList>
    </citation>
    <scope>IDENTIFICATION</scope>
</reference>
<protein>
    <submittedName>
        <fullName evidence="2">Ubiquitin-like domain-containing protein</fullName>
    </submittedName>
</protein>
<sequence>MKVFIKLINCKIRVPEFIEVEEHWTTSDLLNDLSCHLNLPVNAFKVILNGKTLKESNEVLGIRDGIKVNIMLDNKAQPRPNILSIVSSCLKDRFDESQITMIALHFQKCLEMYVNRLTLDDIEHYCERRTVI</sequence>
<dbReference type="Proteomes" id="UP000887540">
    <property type="component" value="Unplaced"/>
</dbReference>
<evidence type="ECO:0000313" key="1">
    <source>
        <dbReference type="Proteomes" id="UP000887540"/>
    </source>
</evidence>
<name>A0A914DFZ4_9BILA</name>
<dbReference type="InterPro" id="IPR029071">
    <property type="entry name" value="Ubiquitin-like_domsf"/>
</dbReference>
<dbReference type="AlphaFoldDB" id="A0A914DFZ4"/>
<keyword evidence="1" id="KW-1185">Reference proteome</keyword>